<name>A0A0A9GZW5_ARUDO</name>
<accession>A0A0A9GZW5</accession>
<proteinExistence type="predicted"/>
<dbReference type="EMBL" id="GBRH01171758">
    <property type="protein sequence ID" value="JAE26138.1"/>
    <property type="molecule type" value="Transcribed_RNA"/>
</dbReference>
<sequence>MLMLFVSRMTFDNPQGFNPQLAPSTIQRVNALVVSQRCVSSIPIRSCGCNLCVYAQ</sequence>
<dbReference type="AlphaFoldDB" id="A0A0A9GZW5"/>
<reference evidence="1" key="1">
    <citation type="submission" date="2014-09" db="EMBL/GenBank/DDBJ databases">
        <authorList>
            <person name="Magalhaes I.L.F."/>
            <person name="Oliveira U."/>
            <person name="Santos F.R."/>
            <person name="Vidigal T.H.D.A."/>
            <person name="Brescovit A.D."/>
            <person name="Santos A.J."/>
        </authorList>
    </citation>
    <scope>NUCLEOTIDE SEQUENCE</scope>
    <source>
        <tissue evidence="1">Shoot tissue taken approximately 20 cm above the soil surface</tissue>
    </source>
</reference>
<reference evidence="1" key="2">
    <citation type="journal article" date="2015" name="Data Brief">
        <title>Shoot transcriptome of the giant reed, Arundo donax.</title>
        <authorList>
            <person name="Barrero R.A."/>
            <person name="Guerrero F.D."/>
            <person name="Moolhuijzen P."/>
            <person name="Goolsby J.A."/>
            <person name="Tidwell J."/>
            <person name="Bellgard S.E."/>
            <person name="Bellgard M.I."/>
        </authorList>
    </citation>
    <scope>NUCLEOTIDE SEQUENCE</scope>
    <source>
        <tissue evidence="1">Shoot tissue taken approximately 20 cm above the soil surface</tissue>
    </source>
</reference>
<protein>
    <submittedName>
        <fullName evidence="1">Uncharacterized protein</fullName>
    </submittedName>
</protein>
<organism evidence="1">
    <name type="scientific">Arundo donax</name>
    <name type="common">Giant reed</name>
    <name type="synonym">Donax arundinaceus</name>
    <dbReference type="NCBI Taxonomy" id="35708"/>
    <lineage>
        <taxon>Eukaryota</taxon>
        <taxon>Viridiplantae</taxon>
        <taxon>Streptophyta</taxon>
        <taxon>Embryophyta</taxon>
        <taxon>Tracheophyta</taxon>
        <taxon>Spermatophyta</taxon>
        <taxon>Magnoliopsida</taxon>
        <taxon>Liliopsida</taxon>
        <taxon>Poales</taxon>
        <taxon>Poaceae</taxon>
        <taxon>PACMAD clade</taxon>
        <taxon>Arundinoideae</taxon>
        <taxon>Arundineae</taxon>
        <taxon>Arundo</taxon>
    </lineage>
</organism>
<evidence type="ECO:0000313" key="1">
    <source>
        <dbReference type="EMBL" id="JAE26138.1"/>
    </source>
</evidence>